<evidence type="ECO:0000313" key="3">
    <source>
        <dbReference type="Proteomes" id="UP000064029"/>
    </source>
</evidence>
<proteinExistence type="predicted"/>
<comment type="caution">
    <text evidence="2">The sequence shown here is derived from an EMBL/GenBank/DDBJ whole genome shotgun (WGS) entry which is preliminary data.</text>
</comment>
<gene>
    <name evidence="2" type="ORF">WJ33_08540</name>
</gene>
<evidence type="ECO:0000313" key="2">
    <source>
        <dbReference type="EMBL" id="KVG53030.1"/>
    </source>
</evidence>
<dbReference type="RefSeq" id="WP_059760415.1">
    <property type="nucleotide sequence ID" value="NZ_CP013415.1"/>
</dbReference>
<dbReference type="Proteomes" id="UP000064029">
    <property type="component" value="Unassembled WGS sequence"/>
</dbReference>
<sequence length="85" mass="9165">MELALQDIQWHLGLHVPDDGLSLHPDYAFLYTRLLSLLGKCMSVEAIAADDLARLHEGLRVATGAESAMRRSAPKTSSASASVCD</sequence>
<dbReference type="AlphaFoldDB" id="A0A118HJE9"/>
<evidence type="ECO:0000256" key="1">
    <source>
        <dbReference type="SAM" id="MobiDB-lite"/>
    </source>
</evidence>
<protein>
    <submittedName>
        <fullName evidence="2">Uncharacterized protein</fullName>
    </submittedName>
</protein>
<feature type="compositionally biased region" description="Polar residues" evidence="1">
    <location>
        <begin position="74"/>
        <end position="85"/>
    </location>
</feature>
<accession>A0A118HJE9</accession>
<dbReference type="EMBL" id="LOXM01000281">
    <property type="protein sequence ID" value="KVG53030.1"/>
    <property type="molecule type" value="Genomic_DNA"/>
</dbReference>
<dbReference type="OrthoDB" id="10016878at2"/>
<organism evidence="2 3">
    <name type="scientific">Burkholderia ubonensis</name>
    <dbReference type="NCBI Taxonomy" id="101571"/>
    <lineage>
        <taxon>Bacteria</taxon>
        <taxon>Pseudomonadati</taxon>
        <taxon>Pseudomonadota</taxon>
        <taxon>Betaproteobacteria</taxon>
        <taxon>Burkholderiales</taxon>
        <taxon>Burkholderiaceae</taxon>
        <taxon>Burkholderia</taxon>
        <taxon>Burkholderia cepacia complex</taxon>
    </lineage>
</organism>
<feature type="region of interest" description="Disordered" evidence="1">
    <location>
        <begin position="64"/>
        <end position="85"/>
    </location>
</feature>
<reference evidence="2 3" key="1">
    <citation type="submission" date="2015-11" db="EMBL/GenBank/DDBJ databases">
        <title>Expanding the genomic diversity of Burkholderia species for the development of highly accurate diagnostics.</title>
        <authorList>
            <person name="Sahl J."/>
            <person name="Keim P."/>
            <person name="Wagner D."/>
        </authorList>
    </citation>
    <scope>NUCLEOTIDE SEQUENCE [LARGE SCALE GENOMIC DNA]</scope>
    <source>
        <strain evidence="2 3">MSMB2036</strain>
    </source>
</reference>
<name>A0A118HJE9_9BURK</name>